<keyword evidence="11" id="KW-1185">Reference proteome</keyword>
<dbReference type="InterPro" id="IPR003439">
    <property type="entry name" value="ABC_transporter-like_ATP-bd"/>
</dbReference>
<evidence type="ECO:0000313" key="11">
    <source>
        <dbReference type="Proteomes" id="UP001518976"/>
    </source>
</evidence>
<dbReference type="PANTHER" id="PTHR43166:SF9">
    <property type="entry name" value="GLUTAMATE_ASPARTATE IMPORT ATP-BINDING PROTEIN GLTL"/>
    <property type="match status" value="1"/>
</dbReference>
<dbReference type="PROSITE" id="PS00211">
    <property type="entry name" value="ABC_TRANSPORTER_1"/>
    <property type="match status" value="1"/>
</dbReference>
<comment type="similarity">
    <text evidence="2">Belongs to the ABC transporter superfamily.</text>
</comment>
<gene>
    <name evidence="10" type="ORF">JW592_07660</name>
</gene>
<dbReference type="InterPro" id="IPR017871">
    <property type="entry name" value="ABC_transporter-like_CS"/>
</dbReference>
<dbReference type="CDD" id="cd03262">
    <property type="entry name" value="ABC_HisP_GlnQ"/>
    <property type="match status" value="1"/>
</dbReference>
<dbReference type="InterPro" id="IPR030679">
    <property type="entry name" value="ABC_ATPase_HisP-typ"/>
</dbReference>
<keyword evidence="8" id="KW-0472">Membrane</keyword>
<proteinExistence type="inferred from homology"/>
<evidence type="ECO:0000256" key="1">
    <source>
        <dbReference type="ARBA" id="ARBA00004202"/>
    </source>
</evidence>
<dbReference type="InterPro" id="IPR050086">
    <property type="entry name" value="MetN_ABC_transporter-like"/>
</dbReference>
<dbReference type="RefSeq" id="WP_209264163.1">
    <property type="nucleotide sequence ID" value="NZ_JAFFZN010000005.1"/>
</dbReference>
<dbReference type="PANTHER" id="PTHR43166">
    <property type="entry name" value="AMINO ACID IMPORT ATP-BINDING PROTEIN"/>
    <property type="match status" value="1"/>
</dbReference>
<dbReference type="Gene3D" id="3.40.50.300">
    <property type="entry name" value="P-loop containing nucleotide triphosphate hydrolases"/>
    <property type="match status" value="1"/>
</dbReference>
<name>A0ABS3WQE3_9ACTN</name>
<evidence type="ECO:0000313" key="10">
    <source>
        <dbReference type="EMBL" id="MBO8185337.1"/>
    </source>
</evidence>
<keyword evidence="7" id="KW-0029">Amino-acid transport</keyword>
<dbReference type="SUPFAM" id="SSF52540">
    <property type="entry name" value="P-loop containing nucleoside triphosphate hydrolases"/>
    <property type="match status" value="1"/>
</dbReference>
<reference evidence="10 11" key="1">
    <citation type="submission" date="2021-02" db="EMBL/GenBank/DDBJ databases">
        <title>Streptomyces spirodelae sp. nov., isolated from duckweed.</title>
        <authorList>
            <person name="Saimee Y."/>
            <person name="Duangmal K."/>
        </authorList>
    </citation>
    <scope>NUCLEOTIDE SEQUENCE [LARGE SCALE GENOMIC DNA]</scope>
    <source>
        <strain evidence="10 11">DW4-2</strain>
    </source>
</reference>
<protein>
    <submittedName>
        <fullName evidence="10">Amino acid ABC transporter ATP-binding protein</fullName>
    </submittedName>
</protein>
<evidence type="ECO:0000256" key="5">
    <source>
        <dbReference type="ARBA" id="ARBA00022741"/>
    </source>
</evidence>
<comment type="caution">
    <text evidence="10">The sequence shown here is derived from an EMBL/GenBank/DDBJ whole genome shotgun (WGS) entry which is preliminary data.</text>
</comment>
<dbReference type="EMBL" id="JAFFZN010000005">
    <property type="protein sequence ID" value="MBO8185337.1"/>
    <property type="molecule type" value="Genomic_DNA"/>
</dbReference>
<evidence type="ECO:0000256" key="7">
    <source>
        <dbReference type="ARBA" id="ARBA00022970"/>
    </source>
</evidence>
<sequence length="260" mass="28412">MGSLPTDSPPTHSPPGEPLIELRGVNKHYGALHVLRDIDLTVGRGEVVVVIGPSGSGKSTLCRTINRLETIGSGTITLAGRPLPAEGRELARLRTEVGMVFQSFNLFAHKTVLANVALAPMKVRGKKKDEAHTRARELLRRVGLAEHAHKYPAQLSGGQQQRVAIARALAMDPQALLFDEPTSALDPEMISEVLDVMQQLARDGMTMVVVTHEMGFARSAANRVVFMADGRIVEDRSPEEFFTAPRSERAKDFLSKILKH</sequence>
<keyword evidence="5" id="KW-0547">Nucleotide-binding</keyword>
<evidence type="ECO:0000256" key="3">
    <source>
        <dbReference type="ARBA" id="ARBA00022448"/>
    </source>
</evidence>
<accession>A0ABS3WQE3</accession>
<dbReference type="InterPro" id="IPR003593">
    <property type="entry name" value="AAA+_ATPase"/>
</dbReference>
<dbReference type="PIRSF" id="PIRSF039085">
    <property type="entry name" value="ABC_ATPase_HisP"/>
    <property type="match status" value="1"/>
</dbReference>
<feature type="domain" description="ABC transporter" evidence="9">
    <location>
        <begin position="20"/>
        <end position="254"/>
    </location>
</feature>
<keyword evidence="3" id="KW-0813">Transport</keyword>
<dbReference type="InterPro" id="IPR027417">
    <property type="entry name" value="P-loop_NTPase"/>
</dbReference>
<dbReference type="SMART" id="SM00382">
    <property type="entry name" value="AAA"/>
    <property type="match status" value="1"/>
</dbReference>
<dbReference type="PROSITE" id="PS50893">
    <property type="entry name" value="ABC_TRANSPORTER_2"/>
    <property type="match status" value="1"/>
</dbReference>
<evidence type="ECO:0000256" key="4">
    <source>
        <dbReference type="ARBA" id="ARBA00022475"/>
    </source>
</evidence>
<organism evidence="10 11">
    <name type="scientific">Streptomyces spirodelae</name>
    <dbReference type="NCBI Taxonomy" id="2812904"/>
    <lineage>
        <taxon>Bacteria</taxon>
        <taxon>Bacillati</taxon>
        <taxon>Actinomycetota</taxon>
        <taxon>Actinomycetes</taxon>
        <taxon>Kitasatosporales</taxon>
        <taxon>Streptomycetaceae</taxon>
        <taxon>Streptomyces</taxon>
    </lineage>
</organism>
<dbReference type="GO" id="GO:0005524">
    <property type="term" value="F:ATP binding"/>
    <property type="evidence" value="ECO:0007669"/>
    <property type="project" value="UniProtKB-KW"/>
</dbReference>
<dbReference type="Proteomes" id="UP001518976">
    <property type="component" value="Unassembled WGS sequence"/>
</dbReference>
<dbReference type="Pfam" id="PF00005">
    <property type="entry name" value="ABC_tran"/>
    <property type="match status" value="1"/>
</dbReference>
<evidence type="ECO:0000259" key="9">
    <source>
        <dbReference type="PROSITE" id="PS50893"/>
    </source>
</evidence>
<comment type="subcellular location">
    <subcellularLocation>
        <location evidence="1">Cell membrane</location>
        <topology evidence="1">Peripheral membrane protein</topology>
    </subcellularLocation>
</comment>
<evidence type="ECO:0000256" key="8">
    <source>
        <dbReference type="ARBA" id="ARBA00023136"/>
    </source>
</evidence>
<keyword evidence="4" id="KW-1003">Cell membrane</keyword>
<evidence type="ECO:0000256" key="6">
    <source>
        <dbReference type="ARBA" id="ARBA00022840"/>
    </source>
</evidence>
<evidence type="ECO:0000256" key="2">
    <source>
        <dbReference type="ARBA" id="ARBA00005417"/>
    </source>
</evidence>
<keyword evidence="6 10" id="KW-0067">ATP-binding</keyword>